<evidence type="ECO:0000313" key="1">
    <source>
        <dbReference type="EMBL" id="GCC41966.1"/>
    </source>
</evidence>
<keyword evidence="2" id="KW-1185">Reference proteome</keyword>
<gene>
    <name evidence="1" type="ORF">chiPu_0025556</name>
</gene>
<dbReference type="Proteomes" id="UP000287033">
    <property type="component" value="Unassembled WGS sequence"/>
</dbReference>
<dbReference type="EMBL" id="BEZZ01061033">
    <property type="protein sequence ID" value="GCC41966.1"/>
    <property type="molecule type" value="Genomic_DNA"/>
</dbReference>
<name>A0A401TH81_CHIPU</name>
<organism evidence="1 2">
    <name type="scientific">Chiloscyllium punctatum</name>
    <name type="common">Brownbanded bambooshark</name>
    <name type="synonym">Hemiscyllium punctatum</name>
    <dbReference type="NCBI Taxonomy" id="137246"/>
    <lineage>
        <taxon>Eukaryota</taxon>
        <taxon>Metazoa</taxon>
        <taxon>Chordata</taxon>
        <taxon>Craniata</taxon>
        <taxon>Vertebrata</taxon>
        <taxon>Chondrichthyes</taxon>
        <taxon>Elasmobranchii</taxon>
        <taxon>Galeomorphii</taxon>
        <taxon>Galeoidea</taxon>
        <taxon>Orectolobiformes</taxon>
        <taxon>Hemiscylliidae</taxon>
        <taxon>Chiloscyllium</taxon>
    </lineage>
</organism>
<dbReference type="AlphaFoldDB" id="A0A401TH81"/>
<protein>
    <submittedName>
        <fullName evidence="1">Uncharacterized protein</fullName>
    </submittedName>
</protein>
<comment type="caution">
    <text evidence="1">The sequence shown here is derived from an EMBL/GenBank/DDBJ whole genome shotgun (WGS) entry which is preliminary data.</text>
</comment>
<sequence length="91" mass="9857">MEPNYSSQKPLSPIAYGVRRLPCRSGSRFRTGINPCGASLRKEPPDSAAAAIFIVREAERAVQVKRARPEAPGGLAESGGPRWVTVWLGPR</sequence>
<accession>A0A401TH81</accession>
<reference evidence="1 2" key="1">
    <citation type="journal article" date="2018" name="Nat. Ecol. Evol.">
        <title>Shark genomes provide insights into elasmobranch evolution and the origin of vertebrates.</title>
        <authorList>
            <person name="Hara Y"/>
            <person name="Yamaguchi K"/>
            <person name="Onimaru K"/>
            <person name="Kadota M"/>
            <person name="Koyanagi M"/>
            <person name="Keeley SD"/>
            <person name="Tatsumi K"/>
            <person name="Tanaka K"/>
            <person name="Motone F"/>
            <person name="Kageyama Y"/>
            <person name="Nozu R"/>
            <person name="Adachi N"/>
            <person name="Nishimura O"/>
            <person name="Nakagawa R"/>
            <person name="Tanegashima C"/>
            <person name="Kiyatake I"/>
            <person name="Matsumoto R"/>
            <person name="Murakumo K"/>
            <person name="Nishida K"/>
            <person name="Terakita A"/>
            <person name="Kuratani S"/>
            <person name="Sato K"/>
            <person name="Hyodo S Kuraku.S."/>
        </authorList>
    </citation>
    <scope>NUCLEOTIDE SEQUENCE [LARGE SCALE GENOMIC DNA]</scope>
</reference>
<evidence type="ECO:0000313" key="2">
    <source>
        <dbReference type="Proteomes" id="UP000287033"/>
    </source>
</evidence>
<proteinExistence type="predicted"/>